<proteinExistence type="predicted"/>
<comment type="cofactor">
    <cofactor evidence="1">
        <name>Zn(2+)</name>
        <dbReference type="ChEBI" id="CHEBI:29105"/>
    </cofactor>
</comment>
<gene>
    <name evidence="5" type="ORF">METZ01_LOCUS294439</name>
</gene>
<evidence type="ECO:0000256" key="2">
    <source>
        <dbReference type="ARBA" id="ARBA00022723"/>
    </source>
</evidence>
<name>A0A382M0W6_9ZZZZ</name>
<accession>A0A382M0W6</accession>
<organism evidence="5">
    <name type="scientific">marine metagenome</name>
    <dbReference type="NCBI Taxonomy" id="408172"/>
    <lineage>
        <taxon>unclassified sequences</taxon>
        <taxon>metagenomes</taxon>
        <taxon>ecological metagenomes</taxon>
    </lineage>
</organism>
<sequence length="138" mass="16540">MPFITKQYKFCAAHRYWNSEWSEEENQDIFGKDVYVHGHNYLLEITISGPIYEQSGFIIDLKTLNELVEERVINVFDHSQIEKDISWFINRQPSTENMVIFIWEQIYDKIPLPSKLYKIKLQETPTIFTEYFGPHNDD</sequence>
<evidence type="ECO:0000256" key="1">
    <source>
        <dbReference type="ARBA" id="ARBA00001947"/>
    </source>
</evidence>
<evidence type="ECO:0000256" key="3">
    <source>
        <dbReference type="ARBA" id="ARBA00022833"/>
    </source>
</evidence>
<dbReference type="GO" id="GO:0016829">
    <property type="term" value="F:lyase activity"/>
    <property type="evidence" value="ECO:0007669"/>
    <property type="project" value="UniProtKB-KW"/>
</dbReference>
<dbReference type="AlphaFoldDB" id="A0A382M0W6"/>
<keyword evidence="3" id="KW-0862">Zinc</keyword>
<dbReference type="Pfam" id="PF01242">
    <property type="entry name" value="PTPS"/>
    <property type="match status" value="1"/>
</dbReference>
<evidence type="ECO:0008006" key="6">
    <source>
        <dbReference type="Google" id="ProtNLM"/>
    </source>
</evidence>
<dbReference type="PANTHER" id="PTHR12589">
    <property type="entry name" value="PYRUVOYL TETRAHYDROBIOPTERIN SYNTHASE"/>
    <property type="match status" value="1"/>
</dbReference>
<keyword evidence="4" id="KW-0456">Lyase</keyword>
<dbReference type="InterPro" id="IPR007115">
    <property type="entry name" value="6-PTP_synth/QueD"/>
</dbReference>
<protein>
    <recommendedName>
        <fullName evidence="6">6-pyruvoyl tetrahydrobiopterin synthase</fullName>
    </recommendedName>
</protein>
<dbReference type="GO" id="GO:0046872">
    <property type="term" value="F:metal ion binding"/>
    <property type="evidence" value="ECO:0007669"/>
    <property type="project" value="UniProtKB-KW"/>
</dbReference>
<dbReference type="Gene3D" id="3.30.479.10">
    <property type="entry name" value="6-pyruvoyl tetrahydropterin synthase/QueD"/>
    <property type="match status" value="1"/>
</dbReference>
<reference evidence="5" key="1">
    <citation type="submission" date="2018-05" db="EMBL/GenBank/DDBJ databases">
        <authorList>
            <person name="Lanie J.A."/>
            <person name="Ng W.-L."/>
            <person name="Kazmierczak K.M."/>
            <person name="Andrzejewski T.M."/>
            <person name="Davidsen T.M."/>
            <person name="Wayne K.J."/>
            <person name="Tettelin H."/>
            <person name="Glass J.I."/>
            <person name="Rusch D."/>
            <person name="Podicherti R."/>
            <person name="Tsui H.-C.T."/>
            <person name="Winkler M.E."/>
        </authorList>
    </citation>
    <scope>NUCLEOTIDE SEQUENCE</scope>
</reference>
<dbReference type="InterPro" id="IPR038418">
    <property type="entry name" value="6-PTP_synth/QueD_sf"/>
</dbReference>
<evidence type="ECO:0000256" key="4">
    <source>
        <dbReference type="ARBA" id="ARBA00023239"/>
    </source>
</evidence>
<dbReference type="SUPFAM" id="SSF55620">
    <property type="entry name" value="Tetrahydrobiopterin biosynthesis enzymes-like"/>
    <property type="match status" value="1"/>
</dbReference>
<keyword evidence="2" id="KW-0479">Metal-binding</keyword>
<evidence type="ECO:0000313" key="5">
    <source>
        <dbReference type="EMBL" id="SVC41585.1"/>
    </source>
</evidence>
<dbReference type="EMBL" id="UINC01090013">
    <property type="protein sequence ID" value="SVC41585.1"/>
    <property type="molecule type" value="Genomic_DNA"/>
</dbReference>
<dbReference type="PANTHER" id="PTHR12589:SF7">
    <property type="entry name" value="6-PYRUVOYL TETRAHYDROBIOPTERIN SYNTHASE"/>
    <property type="match status" value="1"/>
</dbReference>